<dbReference type="InterPro" id="IPR008861">
    <property type="entry name" value="GpX-like"/>
</dbReference>
<reference evidence="1" key="1">
    <citation type="submission" date="2021-11" db="EMBL/GenBank/DDBJ databases">
        <title>Description of a new species Pelosinus isolated from the bottom sediments of Lake Baikal.</title>
        <authorList>
            <person name="Zakharyuk A."/>
        </authorList>
    </citation>
    <scope>NUCLEOTIDE SEQUENCE</scope>
    <source>
        <strain evidence="1">Bkl1</strain>
    </source>
</reference>
<organism evidence="1 2">
    <name type="scientific">Pelosinus baikalensis</name>
    <dbReference type="NCBI Taxonomy" id="2892015"/>
    <lineage>
        <taxon>Bacteria</taxon>
        <taxon>Bacillati</taxon>
        <taxon>Bacillota</taxon>
        <taxon>Negativicutes</taxon>
        <taxon>Selenomonadales</taxon>
        <taxon>Sporomusaceae</taxon>
        <taxon>Pelosinus</taxon>
    </lineage>
</organism>
<gene>
    <name evidence="1" type="ORF">LMF89_20000</name>
</gene>
<evidence type="ECO:0000313" key="1">
    <source>
        <dbReference type="EMBL" id="MCC5467621.1"/>
    </source>
</evidence>
<accession>A0ABS8HYE2</accession>
<comment type="caution">
    <text evidence="1">The sequence shown here is derived from an EMBL/GenBank/DDBJ whole genome shotgun (WGS) entry which is preliminary data.</text>
</comment>
<dbReference type="Proteomes" id="UP001165492">
    <property type="component" value="Unassembled WGS sequence"/>
</dbReference>
<sequence length="75" mass="8313">MVKTYTTVQGDAWDYIALKTMGSEKYMDTLLAANPEHQHLIIFPANILLTIPDVPVKSSSSTLPPWKRGITHATS</sequence>
<keyword evidence="2" id="KW-1185">Reference proteome</keyword>
<proteinExistence type="predicted"/>
<dbReference type="RefSeq" id="WP_229536588.1">
    <property type="nucleotide sequence ID" value="NZ_JAJHJB010000037.1"/>
</dbReference>
<name>A0ABS8HYE2_9FIRM</name>
<protein>
    <submittedName>
        <fullName evidence="1">Tail protein X</fullName>
    </submittedName>
</protein>
<evidence type="ECO:0000313" key="2">
    <source>
        <dbReference type="Proteomes" id="UP001165492"/>
    </source>
</evidence>
<dbReference type="Pfam" id="PF05489">
    <property type="entry name" value="Phage_tail_X"/>
    <property type="match status" value="1"/>
</dbReference>
<dbReference type="EMBL" id="JAJHJB010000037">
    <property type="protein sequence ID" value="MCC5467621.1"/>
    <property type="molecule type" value="Genomic_DNA"/>
</dbReference>